<feature type="coiled-coil region" evidence="1">
    <location>
        <begin position="140"/>
        <end position="236"/>
    </location>
</feature>
<dbReference type="EMBL" id="GL442436">
    <property type="protein sequence ID" value="EFN63451.1"/>
    <property type="molecule type" value="Genomic_DNA"/>
</dbReference>
<organism evidence="4">
    <name type="scientific">Camponotus floridanus</name>
    <name type="common">Florida carpenter ant</name>
    <dbReference type="NCBI Taxonomy" id="104421"/>
    <lineage>
        <taxon>Eukaryota</taxon>
        <taxon>Metazoa</taxon>
        <taxon>Ecdysozoa</taxon>
        <taxon>Arthropoda</taxon>
        <taxon>Hexapoda</taxon>
        <taxon>Insecta</taxon>
        <taxon>Pterygota</taxon>
        <taxon>Neoptera</taxon>
        <taxon>Endopterygota</taxon>
        <taxon>Hymenoptera</taxon>
        <taxon>Apocrita</taxon>
        <taxon>Aculeata</taxon>
        <taxon>Formicoidea</taxon>
        <taxon>Formicidae</taxon>
        <taxon>Formicinae</taxon>
        <taxon>Camponotus</taxon>
    </lineage>
</organism>
<sequence>MEKERETISATAGAEEESRKSEKGLVGKTDRQRREESSREGKKEGPTTNRRGRPNKANNLTRERSGSEGSILEHIFKRKREIIQEEEDNAGKNKRKNSCTEIETGKEKENKKVHGEQQKGEETKMAEKQELDDMSDREILMMLTRQLQTMQISMKAEKDEIREDMRKLKEEIGENKRKQEKREKEMEERIDKKIGQIEKKLEKTKGEEMRNIEVRLDQMERKIAQKEVTMKEENAGVYEDQMKRMLRVLEKREREDRRRNLIIKGFGKVEDTTELKEKHSNSLHNLKYANYVGDEDSKNFKGIMDSEPYADLTVRCIGGYTQNSNESFNSTVWSMAPKSTSSGKHVLDTAIYIAVGIYNDSLSSVMRLMQNLGMKIGTNCYNFCVETDERRIK</sequence>
<keyword evidence="4" id="KW-1185">Reference proteome</keyword>
<gene>
    <name evidence="3" type="ORF">EAG_10647</name>
</gene>
<evidence type="ECO:0000256" key="2">
    <source>
        <dbReference type="SAM" id="MobiDB-lite"/>
    </source>
</evidence>
<evidence type="ECO:0000313" key="4">
    <source>
        <dbReference type="Proteomes" id="UP000000311"/>
    </source>
</evidence>
<feature type="compositionally biased region" description="Basic and acidic residues" evidence="2">
    <location>
        <begin position="103"/>
        <end position="133"/>
    </location>
</feature>
<protein>
    <submittedName>
        <fullName evidence="3">Uncharacterized protein</fullName>
    </submittedName>
</protein>
<dbReference type="Proteomes" id="UP000000311">
    <property type="component" value="Unassembled WGS sequence"/>
</dbReference>
<feature type="region of interest" description="Disordered" evidence="2">
    <location>
        <begin position="1"/>
        <end position="133"/>
    </location>
</feature>
<keyword evidence="1" id="KW-0175">Coiled coil</keyword>
<feature type="compositionally biased region" description="Basic and acidic residues" evidence="2">
    <location>
        <begin position="16"/>
        <end position="45"/>
    </location>
</feature>
<dbReference type="InParanoid" id="E2ASY4"/>
<accession>E2ASY4</accession>
<proteinExistence type="predicted"/>
<name>E2ASY4_CAMFO</name>
<reference evidence="3 4" key="1">
    <citation type="journal article" date="2010" name="Science">
        <title>Genomic comparison of the ants Camponotus floridanus and Harpegnathos saltator.</title>
        <authorList>
            <person name="Bonasio R."/>
            <person name="Zhang G."/>
            <person name="Ye C."/>
            <person name="Mutti N.S."/>
            <person name="Fang X."/>
            <person name="Qin N."/>
            <person name="Donahue G."/>
            <person name="Yang P."/>
            <person name="Li Q."/>
            <person name="Li C."/>
            <person name="Zhang P."/>
            <person name="Huang Z."/>
            <person name="Berger S.L."/>
            <person name="Reinberg D."/>
            <person name="Wang J."/>
            <person name="Liebig J."/>
        </authorList>
    </citation>
    <scope>NUCLEOTIDE SEQUENCE [LARGE SCALE GENOMIC DNA]</scope>
    <source>
        <strain evidence="4">C129</strain>
    </source>
</reference>
<evidence type="ECO:0000256" key="1">
    <source>
        <dbReference type="SAM" id="Coils"/>
    </source>
</evidence>
<evidence type="ECO:0000313" key="3">
    <source>
        <dbReference type="EMBL" id="EFN63451.1"/>
    </source>
</evidence>
<dbReference type="OrthoDB" id="10038234at2759"/>
<dbReference type="AlphaFoldDB" id="E2ASY4"/>